<reference evidence="1 2" key="1">
    <citation type="submission" date="2023-01" db="EMBL/GenBank/DDBJ databases">
        <title>Analysis of 21 Apiospora genomes using comparative genomics revels a genus with tremendous synthesis potential of carbohydrate active enzymes and secondary metabolites.</title>
        <authorList>
            <person name="Sorensen T."/>
        </authorList>
    </citation>
    <scope>NUCLEOTIDE SEQUENCE [LARGE SCALE GENOMIC DNA]</scope>
    <source>
        <strain evidence="1 2">CBS 83171</strain>
    </source>
</reference>
<protein>
    <submittedName>
        <fullName evidence="1">Uncharacterized protein</fullName>
    </submittedName>
</protein>
<accession>A0ABR1TJ11</accession>
<evidence type="ECO:0000313" key="1">
    <source>
        <dbReference type="EMBL" id="KAK8045951.1"/>
    </source>
</evidence>
<evidence type="ECO:0000313" key="2">
    <source>
        <dbReference type="Proteomes" id="UP001446871"/>
    </source>
</evidence>
<proteinExistence type="predicted"/>
<comment type="caution">
    <text evidence="1">The sequence shown here is derived from an EMBL/GenBank/DDBJ whole genome shotgun (WGS) entry which is preliminary data.</text>
</comment>
<name>A0ABR1TJ11_9PEZI</name>
<dbReference type="Proteomes" id="UP001446871">
    <property type="component" value="Unassembled WGS sequence"/>
</dbReference>
<gene>
    <name evidence="1" type="ORF">PG996_014015</name>
</gene>
<keyword evidence="2" id="KW-1185">Reference proteome</keyword>
<dbReference type="EMBL" id="JAQQWM010000009">
    <property type="protein sequence ID" value="KAK8045951.1"/>
    <property type="molecule type" value="Genomic_DNA"/>
</dbReference>
<sequence>MVPLVLDHITTVSEDPTRLSICRSPLASNIVLTQSAQQFQALSDAYWYAIERNRETRQALLNLLGAGPAPAFLLQSTSGWKSPNQAQFLKLILNPNFFKWTLANFYPVQFPQTPTKATFDVPAQTPAMLAADRIFFVKVFAAACRVFWGVDDQDPYLIDEGGRKKAGDSLLCLATSFCRFVEGHAKASWPDLRTFSPKPRWATHLTTNPYRHLIMGTTYALVRQ</sequence>
<organism evidence="1 2">
    <name type="scientific">Apiospora saccharicola</name>
    <dbReference type="NCBI Taxonomy" id="335842"/>
    <lineage>
        <taxon>Eukaryota</taxon>
        <taxon>Fungi</taxon>
        <taxon>Dikarya</taxon>
        <taxon>Ascomycota</taxon>
        <taxon>Pezizomycotina</taxon>
        <taxon>Sordariomycetes</taxon>
        <taxon>Xylariomycetidae</taxon>
        <taxon>Amphisphaeriales</taxon>
        <taxon>Apiosporaceae</taxon>
        <taxon>Apiospora</taxon>
    </lineage>
</organism>